<dbReference type="NCBIfam" id="TIGR01575">
    <property type="entry name" value="rimI"/>
    <property type="match status" value="1"/>
</dbReference>
<comment type="caution">
    <text evidence="5">The sequence shown here is derived from an EMBL/GenBank/DDBJ whole genome shotgun (WGS) entry which is preliminary data.</text>
</comment>
<comment type="subcellular location">
    <subcellularLocation>
        <location evidence="3">Cytoplasm</location>
    </subcellularLocation>
</comment>
<dbReference type="PANTHER" id="PTHR43877">
    <property type="entry name" value="AMINOALKYLPHOSPHONATE N-ACETYLTRANSFERASE-RELATED-RELATED"/>
    <property type="match status" value="1"/>
</dbReference>
<keyword evidence="2" id="KW-0012">Acyltransferase</keyword>
<keyword evidence="1" id="KW-0808">Transferase</keyword>
<dbReference type="EMBL" id="QYAD01000001">
    <property type="protein sequence ID" value="MBL3689058.1"/>
    <property type="molecule type" value="Genomic_DNA"/>
</dbReference>
<evidence type="ECO:0000256" key="1">
    <source>
        <dbReference type="ARBA" id="ARBA00022679"/>
    </source>
</evidence>
<dbReference type="InterPro" id="IPR000182">
    <property type="entry name" value="GNAT_dom"/>
</dbReference>
<dbReference type="Pfam" id="PF00583">
    <property type="entry name" value="Acetyltransf_1"/>
    <property type="match status" value="1"/>
</dbReference>
<evidence type="ECO:0000313" key="6">
    <source>
        <dbReference type="Proteomes" id="UP001646141"/>
    </source>
</evidence>
<dbReference type="PROSITE" id="PS51186">
    <property type="entry name" value="GNAT"/>
    <property type="match status" value="1"/>
</dbReference>
<dbReference type="EC" id="2.3.1.266" evidence="3"/>
<name>A0ABS1SLI9_9MICO</name>
<proteinExistence type="inferred from homology"/>
<dbReference type="CDD" id="cd04301">
    <property type="entry name" value="NAT_SF"/>
    <property type="match status" value="1"/>
</dbReference>
<reference evidence="5 6" key="1">
    <citation type="submission" date="2018-09" db="EMBL/GenBank/DDBJ databases">
        <title>Comparative genomics of Leucobacter spp.</title>
        <authorList>
            <person name="Reis A.C."/>
            <person name="Kolvenbach B.A."/>
            <person name="Corvini P.F.X."/>
            <person name="Nunes O.C."/>
        </authorList>
    </citation>
    <scope>NUCLEOTIDE SEQUENCE [LARGE SCALE GENOMIC DNA]</scope>
    <source>
        <strain evidence="5 6">L-1</strain>
    </source>
</reference>
<dbReference type="SUPFAM" id="SSF55729">
    <property type="entry name" value="Acyl-CoA N-acyltransferases (Nat)"/>
    <property type="match status" value="1"/>
</dbReference>
<dbReference type="InterPro" id="IPR016181">
    <property type="entry name" value="Acyl_CoA_acyltransferase"/>
</dbReference>
<keyword evidence="3" id="KW-0963">Cytoplasm</keyword>
<accession>A0ABS1SLI9</accession>
<dbReference type="Gene3D" id="3.40.630.30">
    <property type="match status" value="1"/>
</dbReference>
<comment type="function">
    <text evidence="3">Acetylates the N-terminal alanine of ribosomal protein bS18.</text>
</comment>
<keyword evidence="6" id="KW-1185">Reference proteome</keyword>
<comment type="similarity">
    <text evidence="3">Belongs to the acetyltransferase family. RimI subfamily.</text>
</comment>
<comment type="catalytic activity">
    <reaction evidence="3">
        <text>N-terminal L-alanyl-[ribosomal protein bS18] + acetyl-CoA = N-terminal N(alpha)-acetyl-L-alanyl-[ribosomal protein bS18] + CoA + H(+)</text>
        <dbReference type="Rhea" id="RHEA:43756"/>
        <dbReference type="Rhea" id="RHEA-COMP:10676"/>
        <dbReference type="Rhea" id="RHEA-COMP:10677"/>
        <dbReference type="ChEBI" id="CHEBI:15378"/>
        <dbReference type="ChEBI" id="CHEBI:57287"/>
        <dbReference type="ChEBI" id="CHEBI:57288"/>
        <dbReference type="ChEBI" id="CHEBI:64718"/>
        <dbReference type="ChEBI" id="CHEBI:83683"/>
        <dbReference type="EC" id="2.3.1.266"/>
    </reaction>
</comment>
<gene>
    <name evidence="5" type="primary">rimI</name>
    <name evidence="5" type="ORF">D3226_03675</name>
</gene>
<dbReference type="InterPro" id="IPR050832">
    <property type="entry name" value="Bact_Acetyltransf"/>
</dbReference>
<feature type="domain" description="N-acetyltransferase" evidence="4">
    <location>
        <begin position="1"/>
        <end position="146"/>
    </location>
</feature>
<evidence type="ECO:0000256" key="3">
    <source>
        <dbReference type="RuleBase" id="RU363094"/>
    </source>
</evidence>
<protein>
    <recommendedName>
        <fullName evidence="3">[Ribosomal protein bS18]-alanine N-acetyltransferase</fullName>
        <ecNumber evidence="3">2.3.1.266</ecNumber>
    </recommendedName>
</protein>
<evidence type="ECO:0000259" key="4">
    <source>
        <dbReference type="PROSITE" id="PS51186"/>
    </source>
</evidence>
<evidence type="ECO:0000313" key="5">
    <source>
        <dbReference type="EMBL" id="MBL3689058.1"/>
    </source>
</evidence>
<dbReference type="InterPro" id="IPR006464">
    <property type="entry name" value="AcTrfase_RimI/Ard1"/>
</dbReference>
<dbReference type="Proteomes" id="UP001646141">
    <property type="component" value="Unassembled WGS sequence"/>
</dbReference>
<organism evidence="5 6">
    <name type="scientific">Leucobacter chromiireducens subsp. chromiireducens</name>
    <dbReference type="NCBI Taxonomy" id="660067"/>
    <lineage>
        <taxon>Bacteria</taxon>
        <taxon>Bacillati</taxon>
        <taxon>Actinomycetota</taxon>
        <taxon>Actinomycetes</taxon>
        <taxon>Micrococcales</taxon>
        <taxon>Microbacteriaceae</taxon>
        <taxon>Leucobacter</taxon>
    </lineage>
</organism>
<sequence>MRPATAADVDAIFALESSLFANDAWSRSMLHDELTGELRHYFVLTAADSSTILGYAGLLVVGTEADVQTIAVSPEVRGTGQGRRLMDTLLRVAAEAGAREVFLEVRADNPVARGLYASLGFAEIGVRPRYYQPDGVDAIVMRHELKETR</sequence>
<evidence type="ECO:0000256" key="2">
    <source>
        <dbReference type="ARBA" id="ARBA00023315"/>
    </source>
</evidence>